<feature type="domain" description="DRBM" evidence="2">
    <location>
        <begin position="68"/>
        <end position="90"/>
    </location>
</feature>
<dbReference type="Gene3D" id="3.30.160.20">
    <property type="match status" value="1"/>
</dbReference>
<gene>
    <name evidence="3" type="ORF">M407DRAFT_17913</name>
</gene>
<reference evidence="3 4" key="1">
    <citation type="submission" date="2014-04" db="EMBL/GenBank/DDBJ databases">
        <authorList>
            <consortium name="DOE Joint Genome Institute"/>
            <person name="Kuo A."/>
            <person name="Girlanda M."/>
            <person name="Perotto S."/>
            <person name="Kohler A."/>
            <person name="Nagy L.G."/>
            <person name="Floudas D."/>
            <person name="Copeland A."/>
            <person name="Barry K.W."/>
            <person name="Cichocki N."/>
            <person name="Veneault-Fourrey C."/>
            <person name="LaButti K."/>
            <person name="Lindquist E.A."/>
            <person name="Lipzen A."/>
            <person name="Lundell T."/>
            <person name="Morin E."/>
            <person name="Murat C."/>
            <person name="Sun H."/>
            <person name="Tunlid A."/>
            <person name="Henrissat B."/>
            <person name="Grigoriev I.V."/>
            <person name="Hibbett D.S."/>
            <person name="Martin F."/>
            <person name="Nordberg H.P."/>
            <person name="Cantor M.N."/>
            <person name="Hua S.X."/>
        </authorList>
    </citation>
    <scope>NUCLEOTIDE SEQUENCE [LARGE SCALE GENOMIC DNA]</scope>
    <source>
        <strain evidence="3 4">MUT 4182</strain>
    </source>
</reference>
<name>A0A0C3LHD7_9AGAM</name>
<reference evidence="4" key="2">
    <citation type="submission" date="2015-01" db="EMBL/GenBank/DDBJ databases">
        <title>Evolutionary Origins and Diversification of the Mycorrhizal Mutualists.</title>
        <authorList>
            <consortium name="DOE Joint Genome Institute"/>
            <consortium name="Mycorrhizal Genomics Consortium"/>
            <person name="Kohler A."/>
            <person name="Kuo A."/>
            <person name="Nagy L.G."/>
            <person name="Floudas D."/>
            <person name="Copeland A."/>
            <person name="Barry K.W."/>
            <person name="Cichocki N."/>
            <person name="Veneault-Fourrey C."/>
            <person name="LaButti K."/>
            <person name="Lindquist E.A."/>
            <person name="Lipzen A."/>
            <person name="Lundell T."/>
            <person name="Morin E."/>
            <person name="Murat C."/>
            <person name="Riley R."/>
            <person name="Ohm R."/>
            <person name="Sun H."/>
            <person name="Tunlid A."/>
            <person name="Henrissat B."/>
            <person name="Grigoriev I.V."/>
            <person name="Hibbett D.S."/>
            <person name="Martin F."/>
        </authorList>
    </citation>
    <scope>NUCLEOTIDE SEQUENCE [LARGE SCALE GENOMIC DNA]</scope>
    <source>
        <strain evidence="4">MUT 4182</strain>
    </source>
</reference>
<dbReference type="HOGENOM" id="CLU_2484989_0_0_1"/>
<protein>
    <recommendedName>
        <fullName evidence="2">DRBM domain-containing protein</fullName>
    </recommendedName>
</protein>
<sequence length="96" mass="10709">MPSPSGKPPRYQMHLHNLRAMQQVGYVETEPRPYGPRHDERWESDIQILWVKGADGRVVNGFWPVYAGDGKSKQQARDAAAKAALEAIGIDVEALP</sequence>
<keyword evidence="1" id="KW-0694">RNA-binding</keyword>
<dbReference type="EMBL" id="KN822949">
    <property type="protein sequence ID" value="KIO33363.1"/>
    <property type="molecule type" value="Genomic_DNA"/>
</dbReference>
<dbReference type="OrthoDB" id="3157421at2759"/>
<dbReference type="GO" id="GO:0003723">
    <property type="term" value="F:RNA binding"/>
    <property type="evidence" value="ECO:0007669"/>
    <property type="project" value="UniProtKB-UniRule"/>
</dbReference>
<dbReference type="PROSITE" id="PS50137">
    <property type="entry name" value="DS_RBD"/>
    <property type="match status" value="1"/>
</dbReference>
<evidence type="ECO:0000313" key="4">
    <source>
        <dbReference type="Proteomes" id="UP000054248"/>
    </source>
</evidence>
<proteinExistence type="predicted"/>
<dbReference type="InterPro" id="IPR014720">
    <property type="entry name" value="dsRBD_dom"/>
</dbReference>
<accession>A0A0C3LHD7</accession>
<evidence type="ECO:0000256" key="1">
    <source>
        <dbReference type="PROSITE-ProRule" id="PRU00266"/>
    </source>
</evidence>
<dbReference type="AlphaFoldDB" id="A0A0C3LHD7"/>
<dbReference type="SUPFAM" id="SSF54768">
    <property type="entry name" value="dsRNA-binding domain-like"/>
    <property type="match status" value="1"/>
</dbReference>
<evidence type="ECO:0000313" key="3">
    <source>
        <dbReference type="EMBL" id="KIO33363.1"/>
    </source>
</evidence>
<dbReference type="Proteomes" id="UP000054248">
    <property type="component" value="Unassembled WGS sequence"/>
</dbReference>
<keyword evidence="4" id="KW-1185">Reference proteome</keyword>
<evidence type="ECO:0000259" key="2">
    <source>
        <dbReference type="PROSITE" id="PS50137"/>
    </source>
</evidence>
<organism evidence="3 4">
    <name type="scientific">Tulasnella calospora MUT 4182</name>
    <dbReference type="NCBI Taxonomy" id="1051891"/>
    <lineage>
        <taxon>Eukaryota</taxon>
        <taxon>Fungi</taxon>
        <taxon>Dikarya</taxon>
        <taxon>Basidiomycota</taxon>
        <taxon>Agaricomycotina</taxon>
        <taxon>Agaricomycetes</taxon>
        <taxon>Cantharellales</taxon>
        <taxon>Tulasnellaceae</taxon>
        <taxon>Tulasnella</taxon>
    </lineage>
</organism>